<accession>A0A2S7ISF4</accession>
<reference evidence="2" key="1">
    <citation type="submission" date="2018-02" db="EMBL/GenBank/DDBJ databases">
        <title>Genome sequencing of Solimonas sp. HR-BB.</title>
        <authorList>
            <person name="Lee Y."/>
            <person name="Jeon C.O."/>
        </authorList>
    </citation>
    <scope>NUCLEOTIDE SEQUENCE [LARGE SCALE GENOMIC DNA]</scope>
    <source>
        <strain evidence="2">HR-U</strain>
    </source>
</reference>
<keyword evidence="2" id="KW-1185">Reference proteome</keyword>
<sequence length="348" mass="39301">MVLALLCSVPNLAAPVDSILVRIGPSSKVLFYGSKKADLKKLENYDWNTILRDLNARLSETTATEPRQHYMDLTGKSYLNDSTLRSANAMIKVTELESDRPLTKQKLKSGWQDFRNRAQLNLLLGWPTLLSPSSNPPDLYPTWLDGYYLKSSASRRFAANLIVPFVLQRVNPRTNLFIDLGIEFSLTRFRTSQDFYYRSGDSFATHLPPGSAVNYNETIVYLEGYGRFIHQPLIKRTFNATYLDLLAIPSLQFYDDAGRRTFQLGLGAFVGPRIGTNIRTVVLANQDLRVASKEAPEVSPYSPIQGGLILKLAYRDFALLTRYHANSHGIIYGYKPKQLSINLQIPLL</sequence>
<name>A0A2S7ISF4_9BACT</name>
<evidence type="ECO:0008006" key="3">
    <source>
        <dbReference type="Google" id="ProtNLM"/>
    </source>
</evidence>
<gene>
    <name evidence="1" type="ORF">C5O19_13860</name>
</gene>
<evidence type="ECO:0000313" key="2">
    <source>
        <dbReference type="Proteomes" id="UP000239590"/>
    </source>
</evidence>
<dbReference type="AlphaFoldDB" id="A0A2S7ISF4"/>
<evidence type="ECO:0000313" key="1">
    <source>
        <dbReference type="EMBL" id="PQA60651.1"/>
    </source>
</evidence>
<protein>
    <recommendedName>
        <fullName evidence="3">Outer membrane protein beta-barrel domain-containing protein</fullName>
    </recommendedName>
</protein>
<comment type="caution">
    <text evidence="1">The sequence shown here is derived from an EMBL/GenBank/DDBJ whole genome shotgun (WGS) entry which is preliminary data.</text>
</comment>
<dbReference type="Proteomes" id="UP000239590">
    <property type="component" value="Unassembled WGS sequence"/>
</dbReference>
<organism evidence="1 2">
    <name type="scientific">Siphonobacter curvatus</name>
    <dbReference type="NCBI Taxonomy" id="2094562"/>
    <lineage>
        <taxon>Bacteria</taxon>
        <taxon>Pseudomonadati</taxon>
        <taxon>Bacteroidota</taxon>
        <taxon>Cytophagia</taxon>
        <taxon>Cytophagales</taxon>
        <taxon>Cytophagaceae</taxon>
        <taxon>Siphonobacter</taxon>
    </lineage>
</organism>
<dbReference type="EMBL" id="PTRA01000001">
    <property type="protein sequence ID" value="PQA60651.1"/>
    <property type="molecule type" value="Genomic_DNA"/>
</dbReference>
<proteinExistence type="predicted"/>